<dbReference type="InterPro" id="IPR004045">
    <property type="entry name" value="Glutathione_S-Trfase_N"/>
</dbReference>
<feature type="domain" description="GST N-terminal" evidence="1">
    <location>
        <begin position="2"/>
        <end position="79"/>
    </location>
</feature>
<accession>A0A813S370</accession>
<sequence length="203" mass="23948">MSTYKLYTFNSRSRAEIARLMFIAADQKFEDIRYECKEWVSHKNGTPFKLMPMLEVDGVKLPRSVSIGSFLAKRLQLDGKDNLEHATVEDIRNTLTDLMKQFLSFRQEKDLKKRLNLKKNFYINEIPRYLQNVEILAKQYTNNGPFLVGKNLTWADLFFYEVTEILFKSDGTILDNYLFLQQNHAEVEKQPRIGEYLKNRSKS</sequence>
<dbReference type="SUPFAM" id="SSF47616">
    <property type="entry name" value="GST C-terminal domain-like"/>
    <property type="match status" value="1"/>
</dbReference>
<gene>
    <name evidence="3" type="ORF">VCS650_LOCUS3472</name>
</gene>
<dbReference type="Gene3D" id="3.40.30.10">
    <property type="entry name" value="Glutaredoxin"/>
    <property type="match status" value="1"/>
</dbReference>
<dbReference type="PROSITE" id="PS50405">
    <property type="entry name" value="GST_CTER"/>
    <property type="match status" value="1"/>
</dbReference>
<dbReference type="AlphaFoldDB" id="A0A813S370"/>
<dbReference type="PANTHER" id="PTHR11571">
    <property type="entry name" value="GLUTATHIONE S-TRANSFERASE"/>
    <property type="match status" value="1"/>
</dbReference>
<reference evidence="3" key="1">
    <citation type="submission" date="2021-02" db="EMBL/GenBank/DDBJ databases">
        <authorList>
            <person name="Nowell W R."/>
        </authorList>
    </citation>
    <scope>NUCLEOTIDE SEQUENCE</scope>
</reference>
<dbReference type="OrthoDB" id="414243at2759"/>
<dbReference type="CDD" id="cd03192">
    <property type="entry name" value="GST_C_Sigma_like"/>
    <property type="match status" value="1"/>
</dbReference>
<dbReference type="InterPro" id="IPR040079">
    <property type="entry name" value="Glutathione_S-Trfase"/>
</dbReference>
<dbReference type="InterPro" id="IPR010987">
    <property type="entry name" value="Glutathione-S-Trfase_C-like"/>
</dbReference>
<dbReference type="SUPFAM" id="SSF52833">
    <property type="entry name" value="Thioredoxin-like"/>
    <property type="match status" value="1"/>
</dbReference>
<dbReference type="InterPro" id="IPR050213">
    <property type="entry name" value="GST_superfamily"/>
</dbReference>
<dbReference type="PROSITE" id="PS50404">
    <property type="entry name" value="GST_NTER"/>
    <property type="match status" value="1"/>
</dbReference>
<dbReference type="SFLD" id="SFLDS00019">
    <property type="entry name" value="Glutathione_Transferase_(cytos"/>
    <property type="match status" value="1"/>
</dbReference>
<dbReference type="Pfam" id="PF14497">
    <property type="entry name" value="GST_C_3"/>
    <property type="match status" value="1"/>
</dbReference>
<dbReference type="InterPro" id="IPR036282">
    <property type="entry name" value="Glutathione-S-Trfase_C_sf"/>
</dbReference>
<dbReference type="InterPro" id="IPR004046">
    <property type="entry name" value="GST_C"/>
</dbReference>
<dbReference type="GO" id="GO:0006749">
    <property type="term" value="P:glutathione metabolic process"/>
    <property type="evidence" value="ECO:0007669"/>
    <property type="project" value="TreeGrafter"/>
</dbReference>
<dbReference type="CDD" id="cd03039">
    <property type="entry name" value="GST_N_Sigma_like"/>
    <property type="match status" value="1"/>
</dbReference>
<evidence type="ECO:0000313" key="3">
    <source>
        <dbReference type="EMBL" id="CAF0790678.1"/>
    </source>
</evidence>
<proteinExistence type="predicted"/>
<dbReference type="Gene3D" id="1.20.1050.10">
    <property type="match status" value="1"/>
</dbReference>
<dbReference type="GO" id="GO:0004364">
    <property type="term" value="F:glutathione transferase activity"/>
    <property type="evidence" value="ECO:0007669"/>
    <property type="project" value="TreeGrafter"/>
</dbReference>
<comment type="caution">
    <text evidence="3">The sequence shown here is derived from an EMBL/GenBank/DDBJ whole genome shotgun (WGS) entry which is preliminary data.</text>
</comment>
<evidence type="ECO:0000259" key="2">
    <source>
        <dbReference type="PROSITE" id="PS50405"/>
    </source>
</evidence>
<name>A0A813S370_9BILA</name>
<dbReference type="EMBL" id="CAJNON010000018">
    <property type="protein sequence ID" value="CAF0790678.1"/>
    <property type="molecule type" value="Genomic_DNA"/>
</dbReference>
<dbReference type="FunFam" id="1.20.1050.10:FF:000030">
    <property type="entry name" value="Glutathione S-transferase S1"/>
    <property type="match status" value="1"/>
</dbReference>
<dbReference type="InterPro" id="IPR036249">
    <property type="entry name" value="Thioredoxin-like_sf"/>
</dbReference>
<protein>
    <submittedName>
        <fullName evidence="3">Uncharacterized protein</fullName>
    </submittedName>
</protein>
<dbReference type="Proteomes" id="UP000663891">
    <property type="component" value="Unassembled WGS sequence"/>
</dbReference>
<organism evidence="3 4">
    <name type="scientific">Adineta steineri</name>
    <dbReference type="NCBI Taxonomy" id="433720"/>
    <lineage>
        <taxon>Eukaryota</taxon>
        <taxon>Metazoa</taxon>
        <taxon>Spiralia</taxon>
        <taxon>Gnathifera</taxon>
        <taxon>Rotifera</taxon>
        <taxon>Eurotatoria</taxon>
        <taxon>Bdelloidea</taxon>
        <taxon>Adinetida</taxon>
        <taxon>Adinetidae</taxon>
        <taxon>Adineta</taxon>
    </lineage>
</organism>
<evidence type="ECO:0000259" key="1">
    <source>
        <dbReference type="PROSITE" id="PS50404"/>
    </source>
</evidence>
<evidence type="ECO:0000313" key="4">
    <source>
        <dbReference type="Proteomes" id="UP000663891"/>
    </source>
</evidence>
<feature type="domain" description="GST C-terminal" evidence="2">
    <location>
        <begin position="81"/>
        <end position="203"/>
    </location>
</feature>
<dbReference type="PANTHER" id="PTHR11571:SF150">
    <property type="entry name" value="GLUTATHIONE S-TRANSFERASE"/>
    <property type="match status" value="1"/>
</dbReference>